<organism evidence="1 2">
    <name type="scientific">Dendrothele bispora (strain CBS 962.96)</name>
    <dbReference type="NCBI Taxonomy" id="1314807"/>
    <lineage>
        <taxon>Eukaryota</taxon>
        <taxon>Fungi</taxon>
        <taxon>Dikarya</taxon>
        <taxon>Basidiomycota</taxon>
        <taxon>Agaricomycotina</taxon>
        <taxon>Agaricomycetes</taxon>
        <taxon>Agaricomycetidae</taxon>
        <taxon>Agaricales</taxon>
        <taxon>Agaricales incertae sedis</taxon>
        <taxon>Dendrothele</taxon>
    </lineage>
</organism>
<name>A0A4S8LJF9_DENBC</name>
<proteinExistence type="predicted"/>
<evidence type="ECO:0000313" key="2">
    <source>
        <dbReference type="Proteomes" id="UP000297245"/>
    </source>
</evidence>
<reference evidence="1 2" key="1">
    <citation type="journal article" date="2019" name="Nat. Ecol. Evol.">
        <title>Megaphylogeny resolves global patterns of mushroom evolution.</title>
        <authorList>
            <person name="Varga T."/>
            <person name="Krizsan K."/>
            <person name="Foldi C."/>
            <person name="Dima B."/>
            <person name="Sanchez-Garcia M."/>
            <person name="Sanchez-Ramirez S."/>
            <person name="Szollosi G.J."/>
            <person name="Szarkandi J.G."/>
            <person name="Papp V."/>
            <person name="Albert L."/>
            <person name="Andreopoulos W."/>
            <person name="Angelini C."/>
            <person name="Antonin V."/>
            <person name="Barry K.W."/>
            <person name="Bougher N.L."/>
            <person name="Buchanan P."/>
            <person name="Buyck B."/>
            <person name="Bense V."/>
            <person name="Catcheside P."/>
            <person name="Chovatia M."/>
            <person name="Cooper J."/>
            <person name="Damon W."/>
            <person name="Desjardin D."/>
            <person name="Finy P."/>
            <person name="Geml J."/>
            <person name="Haridas S."/>
            <person name="Hughes K."/>
            <person name="Justo A."/>
            <person name="Karasinski D."/>
            <person name="Kautmanova I."/>
            <person name="Kiss B."/>
            <person name="Kocsube S."/>
            <person name="Kotiranta H."/>
            <person name="LaButti K.M."/>
            <person name="Lechner B.E."/>
            <person name="Liimatainen K."/>
            <person name="Lipzen A."/>
            <person name="Lukacs Z."/>
            <person name="Mihaltcheva S."/>
            <person name="Morgado L.N."/>
            <person name="Niskanen T."/>
            <person name="Noordeloos M.E."/>
            <person name="Ohm R.A."/>
            <person name="Ortiz-Santana B."/>
            <person name="Ovrebo C."/>
            <person name="Racz N."/>
            <person name="Riley R."/>
            <person name="Savchenko A."/>
            <person name="Shiryaev A."/>
            <person name="Soop K."/>
            <person name="Spirin V."/>
            <person name="Szebenyi C."/>
            <person name="Tomsovsky M."/>
            <person name="Tulloss R.E."/>
            <person name="Uehling J."/>
            <person name="Grigoriev I.V."/>
            <person name="Vagvolgyi C."/>
            <person name="Papp T."/>
            <person name="Martin F.M."/>
            <person name="Miettinen O."/>
            <person name="Hibbett D.S."/>
            <person name="Nagy L.G."/>
        </authorList>
    </citation>
    <scope>NUCLEOTIDE SEQUENCE [LARGE SCALE GENOMIC DNA]</scope>
    <source>
        <strain evidence="1 2">CBS 962.96</strain>
    </source>
</reference>
<accession>A0A4S8LJF9</accession>
<sequence length="454" mass="52069">MPFSDLSDNLLLEIAFWIRKGDTWCSFATLNSRCRVAALSAQLAIGKKFIVIDDHHSSTVKALEEPTKELLNAIRNVRVTSHAITNFHGTVNEYKFGLNHLRSLIIGSTMLDTLCFTGGDVMDIPLITILNLLASLQTHSGRLTDVQHNRIRFLSLRDIAYFHDCRNISPMGLAGLEVLHIYRQRWQGWLTLSEDVPSQLERTCEVLGKMIRAARYTLQSLKMDFSRDIVLEKFDIRMLAGDEGDVKAWKHLRKLRMSILVEFISPFDDFVGTLDAIADMFPNLEVLELITFAPDNRFRYTPGILKPLSKLKSLHCLKLALDFERDSNDELDSDDELDEDPDPKWYNRCLRRRYTATQAIANVCPLTRCYWKHRFNGNNQWYRFLVENESGAGKPDDSDSSWSHEQAGNRVVKTRMSWWMEPHRKCDLGGDLPCEVVGSAEEENMASDSDDFVE</sequence>
<dbReference type="OrthoDB" id="3025297at2759"/>
<dbReference type="EMBL" id="ML179387">
    <property type="protein sequence ID" value="THU88983.1"/>
    <property type="molecule type" value="Genomic_DNA"/>
</dbReference>
<dbReference type="AlphaFoldDB" id="A0A4S8LJF9"/>
<keyword evidence="2" id="KW-1185">Reference proteome</keyword>
<dbReference type="Proteomes" id="UP000297245">
    <property type="component" value="Unassembled WGS sequence"/>
</dbReference>
<protein>
    <submittedName>
        <fullName evidence="1">Uncharacterized protein</fullName>
    </submittedName>
</protein>
<evidence type="ECO:0000313" key="1">
    <source>
        <dbReference type="EMBL" id="THU88983.1"/>
    </source>
</evidence>
<gene>
    <name evidence="1" type="ORF">K435DRAFT_969287</name>
</gene>